<comment type="similarity">
    <text evidence="2">Belongs to the terpene synthase family.</text>
</comment>
<keyword evidence="3" id="KW-0479">Metal-binding</keyword>
<dbReference type="Proteomes" id="UP000626092">
    <property type="component" value="Unassembled WGS sequence"/>
</dbReference>
<evidence type="ECO:0000256" key="2">
    <source>
        <dbReference type="ARBA" id="ARBA00006333"/>
    </source>
</evidence>
<dbReference type="GO" id="GO:0010333">
    <property type="term" value="F:terpene synthase activity"/>
    <property type="evidence" value="ECO:0007669"/>
    <property type="project" value="InterPro"/>
</dbReference>
<dbReference type="SUPFAM" id="SSF48576">
    <property type="entry name" value="Terpenoid synthases"/>
    <property type="match status" value="2"/>
</dbReference>
<proteinExistence type="inferred from homology"/>
<keyword evidence="8" id="KW-1185">Reference proteome</keyword>
<evidence type="ECO:0000313" key="8">
    <source>
        <dbReference type="Proteomes" id="UP000626092"/>
    </source>
</evidence>
<name>A0A834H413_RHOSS</name>
<dbReference type="Pfam" id="PF03936">
    <property type="entry name" value="Terpene_synth_C"/>
    <property type="match status" value="1"/>
</dbReference>
<protein>
    <recommendedName>
        <fullName evidence="6">Terpene synthase metal-binding domain-containing protein</fullName>
    </recommendedName>
</protein>
<dbReference type="GO" id="GO:0000287">
    <property type="term" value="F:magnesium ion binding"/>
    <property type="evidence" value="ECO:0007669"/>
    <property type="project" value="InterPro"/>
</dbReference>
<dbReference type="GO" id="GO:0016114">
    <property type="term" value="P:terpenoid biosynthetic process"/>
    <property type="evidence" value="ECO:0007669"/>
    <property type="project" value="InterPro"/>
</dbReference>
<evidence type="ECO:0000256" key="3">
    <source>
        <dbReference type="ARBA" id="ARBA00022723"/>
    </source>
</evidence>
<evidence type="ECO:0000256" key="5">
    <source>
        <dbReference type="ARBA" id="ARBA00023239"/>
    </source>
</evidence>
<dbReference type="PANTHER" id="PTHR31225">
    <property type="entry name" value="OS04G0344100 PROTEIN-RELATED"/>
    <property type="match status" value="1"/>
</dbReference>
<dbReference type="OrthoDB" id="1877784at2759"/>
<feature type="domain" description="Terpene synthase metal-binding" evidence="6">
    <location>
        <begin position="7"/>
        <end position="89"/>
    </location>
</feature>
<evidence type="ECO:0000259" key="6">
    <source>
        <dbReference type="Pfam" id="PF03936"/>
    </source>
</evidence>
<accession>A0A834H413</accession>
<sequence>MSSKFHVKDMTRGYLAEAKWYHEGYVPSFEEYMPTAMLSGGQQALAITFLVGMGELATKEALDWLYTDPLIVQGASVVGRLMDDVVGHEVPSMDEHMPIALLSCGHQAVSIISLIGMGELATKEAFHWVSS</sequence>
<dbReference type="AlphaFoldDB" id="A0A834H413"/>
<keyword evidence="4" id="KW-0460">Magnesium</keyword>
<reference evidence="7" key="1">
    <citation type="submission" date="2019-11" db="EMBL/GenBank/DDBJ databases">
        <authorList>
            <person name="Liu Y."/>
            <person name="Hou J."/>
            <person name="Li T.-Q."/>
            <person name="Guan C.-H."/>
            <person name="Wu X."/>
            <person name="Wu H.-Z."/>
            <person name="Ling F."/>
            <person name="Zhang R."/>
            <person name="Shi X.-G."/>
            <person name="Ren J.-P."/>
            <person name="Chen E.-F."/>
            <person name="Sun J.-M."/>
        </authorList>
    </citation>
    <scope>NUCLEOTIDE SEQUENCE</scope>
    <source>
        <strain evidence="7">Adult_tree_wgs_1</strain>
        <tissue evidence="7">Leaves</tissue>
    </source>
</reference>
<dbReference type="InterPro" id="IPR008949">
    <property type="entry name" value="Isoprenoid_synthase_dom_sf"/>
</dbReference>
<dbReference type="InterPro" id="IPR050148">
    <property type="entry name" value="Terpene_synthase-like"/>
</dbReference>
<dbReference type="InterPro" id="IPR005630">
    <property type="entry name" value="Terpene_synthase_metal-bd"/>
</dbReference>
<keyword evidence="5" id="KW-0456">Lyase</keyword>
<evidence type="ECO:0000256" key="4">
    <source>
        <dbReference type="ARBA" id="ARBA00022842"/>
    </source>
</evidence>
<comment type="pathway">
    <text evidence="1">Secondary metabolite biosynthesis.</text>
</comment>
<dbReference type="Gene3D" id="1.10.600.10">
    <property type="entry name" value="Farnesyl Diphosphate Synthase"/>
    <property type="match status" value="2"/>
</dbReference>
<evidence type="ECO:0000256" key="1">
    <source>
        <dbReference type="ARBA" id="ARBA00005179"/>
    </source>
</evidence>
<organism evidence="7 8">
    <name type="scientific">Rhododendron simsii</name>
    <name type="common">Sims's rhododendron</name>
    <dbReference type="NCBI Taxonomy" id="118357"/>
    <lineage>
        <taxon>Eukaryota</taxon>
        <taxon>Viridiplantae</taxon>
        <taxon>Streptophyta</taxon>
        <taxon>Embryophyta</taxon>
        <taxon>Tracheophyta</taxon>
        <taxon>Spermatophyta</taxon>
        <taxon>Magnoliopsida</taxon>
        <taxon>eudicotyledons</taxon>
        <taxon>Gunneridae</taxon>
        <taxon>Pentapetalae</taxon>
        <taxon>asterids</taxon>
        <taxon>Ericales</taxon>
        <taxon>Ericaceae</taxon>
        <taxon>Ericoideae</taxon>
        <taxon>Rhodoreae</taxon>
        <taxon>Rhododendron</taxon>
    </lineage>
</organism>
<dbReference type="EMBL" id="WJXA01000006">
    <property type="protein sequence ID" value="KAF7141073.1"/>
    <property type="molecule type" value="Genomic_DNA"/>
</dbReference>
<gene>
    <name evidence="7" type="ORF">RHSIM_Rhsim06G0194100</name>
</gene>
<comment type="caution">
    <text evidence="7">The sequence shown here is derived from an EMBL/GenBank/DDBJ whole genome shotgun (WGS) entry which is preliminary data.</text>
</comment>
<dbReference type="PANTHER" id="PTHR31225:SF93">
    <property type="entry name" value="ALPHA-HUMULENE_(-)-(E)-BETA-CARYOPHYLLENE SYNTHASE"/>
    <property type="match status" value="1"/>
</dbReference>
<evidence type="ECO:0000313" key="7">
    <source>
        <dbReference type="EMBL" id="KAF7141073.1"/>
    </source>
</evidence>